<name>A0AAD5VRS5_9AGAR</name>
<dbReference type="InterPro" id="IPR014876">
    <property type="entry name" value="DEK_C"/>
</dbReference>
<dbReference type="GO" id="GO:2000779">
    <property type="term" value="P:regulation of double-strand break repair"/>
    <property type="evidence" value="ECO:0007669"/>
    <property type="project" value="TreeGrafter"/>
</dbReference>
<dbReference type="PANTHER" id="PTHR13468:SF1">
    <property type="entry name" value="PROTEIN DEK"/>
    <property type="match status" value="1"/>
</dbReference>
<evidence type="ECO:0000256" key="5">
    <source>
        <dbReference type="SAM" id="MobiDB-lite"/>
    </source>
</evidence>
<feature type="compositionally biased region" description="Gly residues" evidence="5">
    <location>
        <begin position="58"/>
        <end position="72"/>
    </location>
</feature>
<dbReference type="GO" id="GO:0006325">
    <property type="term" value="P:chromatin organization"/>
    <property type="evidence" value="ECO:0007669"/>
    <property type="project" value="UniProtKB-KW"/>
</dbReference>
<reference evidence="7" key="1">
    <citation type="submission" date="2022-07" db="EMBL/GenBank/DDBJ databases">
        <title>Genome Sequence of Leucocoprinus birnbaumii.</title>
        <authorList>
            <person name="Buettner E."/>
        </authorList>
    </citation>
    <scope>NUCLEOTIDE SEQUENCE</scope>
    <source>
        <strain evidence="7">VT141</strain>
    </source>
</reference>
<accession>A0AAD5VRS5</accession>
<evidence type="ECO:0000256" key="1">
    <source>
        <dbReference type="ARBA" id="ARBA00004123"/>
    </source>
</evidence>
<dbReference type="Proteomes" id="UP001213000">
    <property type="component" value="Unassembled WGS sequence"/>
</dbReference>
<dbReference type="Pfam" id="PF08766">
    <property type="entry name" value="DEK_C"/>
    <property type="match status" value="1"/>
</dbReference>
<evidence type="ECO:0000259" key="6">
    <source>
        <dbReference type="PROSITE" id="PS51998"/>
    </source>
</evidence>
<dbReference type="GO" id="GO:0005634">
    <property type="term" value="C:nucleus"/>
    <property type="evidence" value="ECO:0007669"/>
    <property type="project" value="UniProtKB-SubCell"/>
</dbReference>
<dbReference type="AlphaFoldDB" id="A0AAD5VRS5"/>
<evidence type="ECO:0000313" key="8">
    <source>
        <dbReference type="Proteomes" id="UP001213000"/>
    </source>
</evidence>
<evidence type="ECO:0000256" key="2">
    <source>
        <dbReference type="ARBA" id="ARBA00022853"/>
    </source>
</evidence>
<keyword evidence="3" id="KW-0238">DNA-binding</keyword>
<evidence type="ECO:0000313" key="7">
    <source>
        <dbReference type="EMBL" id="KAJ3563253.1"/>
    </source>
</evidence>
<dbReference type="EMBL" id="JANIEX010000778">
    <property type="protein sequence ID" value="KAJ3563253.1"/>
    <property type="molecule type" value="Genomic_DNA"/>
</dbReference>
<sequence>MYPPPGYNSGRNTPQSPFRTMSEANLLHQPTPSRPVTNYLDMPIPTTGSHEGFDMGPIGSGSMHGHGGGGGMPSDVELERAVQNILRTADLNTVTKREIRRQLEDVFGMDLTSRKTTINAAIDRVLLSQA</sequence>
<dbReference type="InterPro" id="IPR044198">
    <property type="entry name" value="DEK"/>
</dbReference>
<gene>
    <name evidence="7" type="ORF">NP233_g9053</name>
</gene>
<dbReference type="PANTHER" id="PTHR13468">
    <property type="entry name" value="DEK PROTEIN"/>
    <property type="match status" value="1"/>
</dbReference>
<comment type="subcellular location">
    <subcellularLocation>
        <location evidence="1">Nucleus</location>
    </subcellularLocation>
</comment>
<proteinExistence type="predicted"/>
<dbReference type="GO" id="GO:0003677">
    <property type="term" value="F:DNA binding"/>
    <property type="evidence" value="ECO:0007669"/>
    <property type="project" value="UniProtKB-KW"/>
</dbReference>
<evidence type="ECO:0000256" key="3">
    <source>
        <dbReference type="ARBA" id="ARBA00023125"/>
    </source>
</evidence>
<evidence type="ECO:0000256" key="4">
    <source>
        <dbReference type="ARBA" id="ARBA00023242"/>
    </source>
</evidence>
<dbReference type="PROSITE" id="PS51998">
    <property type="entry name" value="DEK_C"/>
    <property type="match status" value="1"/>
</dbReference>
<dbReference type="Gene3D" id="1.10.10.60">
    <property type="entry name" value="Homeodomain-like"/>
    <property type="match status" value="1"/>
</dbReference>
<organism evidence="7 8">
    <name type="scientific">Leucocoprinus birnbaumii</name>
    <dbReference type="NCBI Taxonomy" id="56174"/>
    <lineage>
        <taxon>Eukaryota</taxon>
        <taxon>Fungi</taxon>
        <taxon>Dikarya</taxon>
        <taxon>Basidiomycota</taxon>
        <taxon>Agaricomycotina</taxon>
        <taxon>Agaricomycetes</taxon>
        <taxon>Agaricomycetidae</taxon>
        <taxon>Agaricales</taxon>
        <taxon>Agaricineae</taxon>
        <taxon>Agaricaceae</taxon>
        <taxon>Leucocoprinus</taxon>
    </lineage>
</organism>
<feature type="compositionally biased region" description="Polar residues" evidence="5">
    <location>
        <begin position="9"/>
        <end position="36"/>
    </location>
</feature>
<feature type="domain" description="DEK-C" evidence="6">
    <location>
        <begin position="72"/>
        <end position="127"/>
    </location>
</feature>
<dbReference type="SUPFAM" id="SSF109715">
    <property type="entry name" value="DEK C-terminal domain"/>
    <property type="match status" value="1"/>
</dbReference>
<feature type="region of interest" description="Disordered" evidence="5">
    <location>
        <begin position="1"/>
        <end position="75"/>
    </location>
</feature>
<keyword evidence="4" id="KW-0539">Nucleus</keyword>
<comment type="caution">
    <text evidence="7">The sequence shown here is derived from an EMBL/GenBank/DDBJ whole genome shotgun (WGS) entry which is preliminary data.</text>
</comment>
<protein>
    <recommendedName>
        <fullName evidence="6">DEK-C domain-containing protein</fullName>
    </recommendedName>
</protein>
<keyword evidence="2" id="KW-0156">Chromatin regulator</keyword>
<keyword evidence="8" id="KW-1185">Reference proteome</keyword>
<dbReference type="GO" id="GO:0042393">
    <property type="term" value="F:histone binding"/>
    <property type="evidence" value="ECO:0007669"/>
    <property type="project" value="TreeGrafter"/>
</dbReference>